<dbReference type="InterPro" id="IPR008257">
    <property type="entry name" value="Pept_M19"/>
</dbReference>
<dbReference type="InterPro" id="IPR032466">
    <property type="entry name" value="Metal_Hydrolase"/>
</dbReference>
<dbReference type="CDD" id="cd01301">
    <property type="entry name" value="rDP_like"/>
    <property type="match status" value="1"/>
</dbReference>
<dbReference type="RefSeq" id="WP_120553584.1">
    <property type="nucleotide sequence ID" value="NZ_RAWK01000007.1"/>
</dbReference>
<dbReference type="PANTHER" id="PTHR10443">
    <property type="entry name" value="MICROSOMAL DIPEPTIDASE"/>
    <property type="match status" value="1"/>
</dbReference>
<dbReference type="PANTHER" id="PTHR10443:SF12">
    <property type="entry name" value="DIPEPTIDASE"/>
    <property type="match status" value="1"/>
</dbReference>
<comment type="caution">
    <text evidence="2">The sequence shown here is derived from an EMBL/GenBank/DDBJ whole genome shotgun (WGS) entry which is preliminary data.</text>
</comment>
<reference evidence="3" key="1">
    <citation type="submission" date="2018-09" db="EMBL/GenBank/DDBJ databases">
        <authorList>
            <person name="Livingstone P.G."/>
            <person name="Whitworth D.E."/>
        </authorList>
    </citation>
    <scope>NUCLEOTIDE SEQUENCE [LARGE SCALE GENOMIC DNA]</scope>
    <source>
        <strain evidence="3">AB050A</strain>
    </source>
</reference>
<evidence type="ECO:0000313" key="2">
    <source>
        <dbReference type="EMBL" id="RKH74336.1"/>
    </source>
</evidence>
<dbReference type="OrthoDB" id="9804920at2"/>
<gene>
    <name evidence="2" type="ORF">D7W81_01915</name>
</gene>
<name>A0A3A8QZW6_9BACT</name>
<protein>
    <submittedName>
        <fullName evidence="2">Membrane dipeptidase</fullName>
    </submittedName>
</protein>
<dbReference type="Proteomes" id="UP000267003">
    <property type="component" value="Unassembled WGS sequence"/>
</dbReference>
<dbReference type="EMBL" id="RAWK01000007">
    <property type="protein sequence ID" value="RKH74336.1"/>
    <property type="molecule type" value="Genomic_DNA"/>
</dbReference>
<dbReference type="PROSITE" id="PS51365">
    <property type="entry name" value="RENAL_DIPEPTIDASE_2"/>
    <property type="match status" value="1"/>
</dbReference>
<dbReference type="GO" id="GO:0070573">
    <property type="term" value="F:metallodipeptidase activity"/>
    <property type="evidence" value="ECO:0007669"/>
    <property type="project" value="InterPro"/>
</dbReference>
<evidence type="ECO:0000256" key="1">
    <source>
        <dbReference type="SAM" id="SignalP"/>
    </source>
</evidence>
<keyword evidence="1" id="KW-0732">Signal</keyword>
<sequence>MRPTSALLSLVLLAAPACTHGTNVQAPPAPVDPAERARQLARRVIIADGHVDVPYRLHEALGPNGAPTEDISQRTTGGDFDHPRAVEGGFDVAFMSIYIPAELQKTGGAKVLADSLIDMMEKVARGAPDKFAMAPSVQAAEQNSQAGKVSFALGIENGAAIEDRLENLRHFQQRGVRYITLTHTEDNLISDSAASQGHGTWNGLSPFGKQVVAEMNRVGIMVDVSHLSDDAIRQAVDLSQMPVIASHSSCRQFTPGFPRNLPDELIRVIAAKGGVVMINFGSSFLIPEAQDYSRQVDTVFQAYAKEHGLTKDRPEMKAFIETYLREHPAPLARVEDVANHIDHVVRLAGIDHVGLGSDFDGVGPTLPTGLKDVSQYPNLFRVLLERGYSETDIEKIASGNVFRVWRKVEAHAATSRSEG</sequence>
<accession>A0A3A8QZW6</accession>
<dbReference type="Gene3D" id="3.20.20.140">
    <property type="entry name" value="Metal-dependent hydrolases"/>
    <property type="match status" value="1"/>
</dbReference>
<proteinExistence type="predicted"/>
<dbReference type="Pfam" id="PF01244">
    <property type="entry name" value="Peptidase_M19"/>
    <property type="match status" value="1"/>
</dbReference>
<evidence type="ECO:0000313" key="3">
    <source>
        <dbReference type="Proteomes" id="UP000267003"/>
    </source>
</evidence>
<dbReference type="AlphaFoldDB" id="A0A3A8QZW6"/>
<feature type="chain" id="PRO_5017307056" evidence="1">
    <location>
        <begin position="20"/>
        <end position="419"/>
    </location>
</feature>
<keyword evidence="3" id="KW-1185">Reference proteome</keyword>
<organism evidence="2 3">
    <name type="scientific">Corallococcus aberystwythensis</name>
    <dbReference type="NCBI Taxonomy" id="2316722"/>
    <lineage>
        <taxon>Bacteria</taxon>
        <taxon>Pseudomonadati</taxon>
        <taxon>Myxococcota</taxon>
        <taxon>Myxococcia</taxon>
        <taxon>Myxococcales</taxon>
        <taxon>Cystobacterineae</taxon>
        <taxon>Myxococcaceae</taxon>
        <taxon>Corallococcus</taxon>
    </lineage>
</organism>
<feature type="signal peptide" evidence="1">
    <location>
        <begin position="1"/>
        <end position="19"/>
    </location>
</feature>
<dbReference type="SUPFAM" id="SSF51556">
    <property type="entry name" value="Metallo-dependent hydrolases"/>
    <property type="match status" value="1"/>
</dbReference>
<dbReference type="GO" id="GO:0006508">
    <property type="term" value="P:proteolysis"/>
    <property type="evidence" value="ECO:0007669"/>
    <property type="project" value="InterPro"/>
</dbReference>